<evidence type="ECO:0000256" key="1">
    <source>
        <dbReference type="ARBA" id="ARBA00001946"/>
    </source>
</evidence>
<dbReference type="EMBL" id="JBIACK010000005">
    <property type="protein sequence ID" value="MFE8701523.1"/>
    <property type="molecule type" value="Genomic_DNA"/>
</dbReference>
<name>A0ABW6KF51_9BACI</name>
<dbReference type="Gene3D" id="3.90.79.10">
    <property type="entry name" value="Nucleoside Triphosphate Pyrophosphohydrolase"/>
    <property type="match status" value="1"/>
</dbReference>
<evidence type="ECO:0000256" key="2">
    <source>
        <dbReference type="ARBA" id="ARBA00022801"/>
    </source>
</evidence>
<dbReference type="PROSITE" id="PS00893">
    <property type="entry name" value="NUDIX_BOX"/>
    <property type="match status" value="1"/>
</dbReference>
<gene>
    <name evidence="4" type="ORF">ACFYKX_13040</name>
</gene>
<dbReference type="GO" id="GO:0016787">
    <property type="term" value="F:hydrolase activity"/>
    <property type="evidence" value="ECO:0007669"/>
    <property type="project" value="UniProtKB-KW"/>
</dbReference>
<proteinExistence type="predicted"/>
<comment type="cofactor">
    <cofactor evidence="1">
        <name>Mg(2+)</name>
        <dbReference type="ChEBI" id="CHEBI:18420"/>
    </cofactor>
</comment>
<dbReference type="PANTHER" id="PTHR43046:SF14">
    <property type="entry name" value="MUTT_NUDIX FAMILY PROTEIN"/>
    <property type="match status" value="1"/>
</dbReference>
<dbReference type="CDD" id="cd04688">
    <property type="entry name" value="NUDIX_Hydrolase"/>
    <property type="match status" value="1"/>
</dbReference>
<dbReference type="InterPro" id="IPR015797">
    <property type="entry name" value="NUDIX_hydrolase-like_dom_sf"/>
</dbReference>
<dbReference type="Proteomes" id="UP001601059">
    <property type="component" value="Unassembled WGS sequence"/>
</dbReference>
<feature type="domain" description="Nudix hydrolase" evidence="3">
    <location>
        <begin position="12"/>
        <end position="145"/>
    </location>
</feature>
<accession>A0ABW6KF51</accession>
<dbReference type="RefSeq" id="WP_389361481.1">
    <property type="nucleotide sequence ID" value="NZ_JBIACK010000005.1"/>
</dbReference>
<dbReference type="SUPFAM" id="SSF55811">
    <property type="entry name" value="Nudix"/>
    <property type="match status" value="1"/>
</dbReference>
<sequence>MDAVFKTEKGVFNYRVVGVWIIDNYVLLHREAKDDHWSLPGGRVALMEESGVALKREFQEELGIDVTVERLLWSVENFFQYDHMDFHEIGLYYKVCAENHSLFSNEEFHGNEGERLIYKWIPIDELSQITLYPEVIHQELQRGLSDYPKHLVVR</sequence>
<organism evidence="4 5">
    <name type="scientific">Cytobacillus spartinae</name>
    <dbReference type="NCBI Taxonomy" id="3299023"/>
    <lineage>
        <taxon>Bacteria</taxon>
        <taxon>Bacillati</taxon>
        <taxon>Bacillota</taxon>
        <taxon>Bacilli</taxon>
        <taxon>Bacillales</taxon>
        <taxon>Bacillaceae</taxon>
        <taxon>Cytobacillus</taxon>
    </lineage>
</organism>
<reference evidence="4 5" key="1">
    <citation type="submission" date="2024-08" db="EMBL/GenBank/DDBJ databases">
        <title>Two novel Cytobacillus novel species.</title>
        <authorList>
            <person name="Liu G."/>
        </authorList>
    </citation>
    <scope>NUCLEOTIDE SEQUENCE [LARGE SCALE GENOMIC DNA]</scope>
    <source>
        <strain evidence="4 5">FJAT-54145</strain>
    </source>
</reference>
<evidence type="ECO:0000313" key="5">
    <source>
        <dbReference type="Proteomes" id="UP001601059"/>
    </source>
</evidence>
<evidence type="ECO:0000313" key="4">
    <source>
        <dbReference type="EMBL" id="MFE8701523.1"/>
    </source>
</evidence>
<keyword evidence="2 4" id="KW-0378">Hydrolase</keyword>
<dbReference type="PROSITE" id="PS51462">
    <property type="entry name" value="NUDIX"/>
    <property type="match status" value="1"/>
</dbReference>
<dbReference type="InterPro" id="IPR020084">
    <property type="entry name" value="NUDIX_hydrolase_CS"/>
</dbReference>
<comment type="caution">
    <text evidence="4">The sequence shown here is derived from an EMBL/GenBank/DDBJ whole genome shotgun (WGS) entry which is preliminary data.</text>
</comment>
<dbReference type="PANTHER" id="PTHR43046">
    <property type="entry name" value="GDP-MANNOSE MANNOSYL HYDROLASE"/>
    <property type="match status" value="1"/>
</dbReference>
<dbReference type="Pfam" id="PF00293">
    <property type="entry name" value="NUDIX"/>
    <property type="match status" value="1"/>
</dbReference>
<keyword evidence="5" id="KW-1185">Reference proteome</keyword>
<protein>
    <submittedName>
        <fullName evidence="4">NUDIX hydrolase</fullName>
    </submittedName>
</protein>
<evidence type="ECO:0000259" key="3">
    <source>
        <dbReference type="PROSITE" id="PS51462"/>
    </source>
</evidence>
<dbReference type="InterPro" id="IPR000086">
    <property type="entry name" value="NUDIX_hydrolase_dom"/>
</dbReference>